<protein>
    <recommendedName>
        <fullName evidence="2">NadR/Ttd14 AAA domain-containing protein</fullName>
    </recommendedName>
</protein>
<dbReference type="InterPro" id="IPR027417">
    <property type="entry name" value="P-loop_NTPase"/>
</dbReference>
<proteinExistence type="predicted"/>
<evidence type="ECO:0000313" key="1">
    <source>
        <dbReference type="EMBL" id="KKM03888.1"/>
    </source>
</evidence>
<gene>
    <name evidence="1" type="ORF">LCGC14_1769920</name>
</gene>
<dbReference type="EMBL" id="LAZR01016581">
    <property type="protein sequence ID" value="KKM03888.1"/>
    <property type="molecule type" value="Genomic_DNA"/>
</dbReference>
<dbReference type="SUPFAM" id="SSF52540">
    <property type="entry name" value="P-loop containing nucleoside triphosphate hydrolases"/>
    <property type="match status" value="1"/>
</dbReference>
<dbReference type="Gene3D" id="3.40.50.300">
    <property type="entry name" value="P-loop containing nucleotide triphosphate hydrolases"/>
    <property type="match status" value="1"/>
</dbReference>
<evidence type="ECO:0008006" key="2">
    <source>
        <dbReference type="Google" id="ProtNLM"/>
    </source>
</evidence>
<dbReference type="AlphaFoldDB" id="A0A0F9JYA6"/>
<sequence length="204" mass="23440">MTRLPDISLSGPMRSGKTTCQDYLVQTYGYTPMSFAYAIKVQVARGINTSLHASDLDREPLKSRVRGILQYWGNEFRRKEDPDYWVGKLSRRLWQTKEDDPDTPVVIADTRFKNELALLKGRGFTTVKLEMSQEDVYKYFQESDGPTLGRTEFQGMMLHDSEHDLDEEEFDVILESKRGKVEDLLKRLDTNLMVKSDGGEDVSA</sequence>
<name>A0A0F9JYA6_9ZZZZ</name>
<organism evidence="1">
    <name type="scientific">marine sediment metagenome</name>
    <dbReference type="NCBI Taxonomy" id="412755"/>
    <lineage>
        <taxon>unclassified sequences</taxon>
        <taxon>metagenomes</taxon>
        <taxon>ecological metagenomes</taxon>
    </lineage>
</organism>
<comment type="caution">
    <text evidence="1">The sequence shown here is derived from an EMBL/GenBank/DDBJ whole genome shotgun (WGS) entry which is preliminary data.</text>
</comment>
<reference evidence="1" key="1">
    <citation type="journal article" date="2015" name="Nature">
        <title>Complex archaea that bridge the gap between prokaryotes and eukaryotes.</title>
        <authorList>
            <person name="Spang A."/>
            <person name="Saw J.H."/>
            <person name="Jorgensen S.L."/>
            <person name="Zaremba-Niedzwiedzka K."/>
            <person name="Martijn J."/>
            <person name="Lind A.E."/>
            <person name="van Eijk R."/>
            <person name="Schleper C."/>
            <person name="Guy L."/>
            <person name="Ettema T.J."/>
        </authorList>
    </citation>
    <scope>NUCLEOTIDE SEQUENCE</scope>
</reference>
<accession>A0A0F9JYA6</accession>